<reference evidence="3 4" key="1">
    <citation type="submission" date="2021-08" db="EMBL/GenBank/DDBJ databases">
        <title>Whole genome sequence of novel Actinomyces species strain MAS-1.</title>
        <authorList>
            <person name="Saito M."/>
            <person name="Kuwahara N."/>
            <person name="Takizawa T."/>
            <person name="Gotouda H."/>
            <person name="Ochiai T."/>
        </authorList>
    </citation>
    <scope>NUCLEOTIDE SEQUENCE [LARGE SCALE GENOMIC DNA]</scope>
    <source>
        <strain evidence="3 4">MAS-1</strain>
    </source>
</reference>
<keyword evidence="2" id="KW-0472">Membrane</keyword>
<dbReference type="EMBL" id="AP025017">
    <property type="protein sequence ID" value="BDA63405.1"/>
    <property type="molecule type" value="Genomic_DNA"/>
</dbReference>
<name>A0ABM7U7J8_9ACTO</name>
<feature type="transmembrane region" description="Helical" evidence="2">
    <location>
        <begin position="93"/>
        <end position="111"/>
    </location>
</feature>
<evidence type="ECO:0000313" key="3">
    <source>
        <dbReference type="EMBL" id="BDA63405.1"/>
    </source>
</evidence>
<feature type="region of interest" description="Disordered" evidence="1">
    <location>
        <begin position="1"/>
        <end position="21"/>
    </location>
</feature>
<proteinExistence type="predicted"/>
<dbReference type="RefSeq" id="WP_223910071.1">
    <property type="nucleotide sequence ID" value="NZ_AP025017.1"/>
</dbReference>
<accession>A0ABM7U7J8</accession>
<feature type="transmembrane region" description="Helical" evidence="2">
    <location>
        <begin position="37"/>
        <end position="56"/>
    </location>
</feature>
<feature type="transmembrane region" description="Helical" evidence="2">
    <location>
        <begin position="68"/>
        <end position="86"/>
    </location>
</feature>
<feature type="transmembrane region" description="Helical" evidence="2">
    <location>
        <begin position="173"/>
        <end position="197"/>
    </location>
</feature>
<dbReference type="Pfam" id="PF09819">
    <property type="entry name" value="ABC_cobalt"/>
    <property type="match status" value="1"/>
</dbReference>
<keyword evidence="2" id="KW-0812">Transmembrane</keyword>
<protein>
    <recommendedName>
        <fullName evidence="5">ABC transporter permease</fullName>
    </recommendedName>
</protein>
<keyword evidence="4" id="KW-1185">Reference proteome</keyword>
<dbReference type="Proteomes" id="UP000824496">
    <property type="component" value="Chromosome"/>
</dbReference>
<dbReference type="InterPro" id="IPR017195">
    <property type="entry name" value="ABC_thiamin-permease_prd"/>
</dbReference>
<feature type="transmembrane region" description="Helical" evidence="2">
    <location>
        <begin position="143"/>
        <end position="167"/>
    </location>
</feature>
<keyword evidence="2" id="KW-1133">Transmembrane helix</keyword>
<evidence type="ECO:0000313" key="4">
    <source>
        <dbReference type="Proteomes" id="UP000824496"/>
    </source>
</evidence>
<evidence type="ECO:0008006" key="5">
    <source>
        <dbReference type="Google" id="ProtNLM"/>
    </source>
</evidence>
<sequence length="208" mass="21125">MTSQDSIGAVPAPGEGRAVHSSARGGLADSALGTRNLMRIAALAVVGMILLLPLNYLAPTAVADPRALLIGCSIMGLWVVPYLLPATVVRRPGAVMIAALIMGIISVFTTPAGPSAIIGNLLGGAFIEIPLALMLYRAWTWWSYLIGAACFGLLNGLLYVSVLGAIGGVGTPALLVAVAVGSALAGGGLTILLTRLLHQAGVAIDHRA</sequence>
<gene>
    <name evidence="3" type="ORF">MANAM107_02390</name>
</gene>
<evidence type="ECO:0000256" key="1">
    <source>
        <dbReference type="SAM" id="MobiDB-lite"/>
    </source>
</evidence>
<evidence type="ECO:0000256" key="2">
    <source>
        <dbReference type="SAM" id="Phobius"/>
    </source>
</evidence>
<organism evidence="3 4">
    <name type="scientific">Actinomyces capricornis</name>
    <dbReference type="NCBI Taxonomy" id="2755559"/>
    <lineage>
        <taxon>Bacteria</taxon>
        <taxon>Bacillati</taxon>
        <taxon>Actinomycetota</taxon>
        <taxon>Actinomycetes</taxon>
        <taxon>Actinomycetales</taxon>
        <taxon>Actinomycetaceae</taxon>
        <taxon>Actinomyces</taxon>
    </lineage>
</organism>